<evidence type="ECO:0000313" key="3">
    <source>
        <dbReference type="Proteomes" id="UP000188268"/>
    </source>
</evidence>
<evidence type="ECO:0000256" key="1">
    <source>
        <dbReference type="SAM" id="MobiDB-lite"/>
    </source>
</evidence>
<gene>
    <name evidence="2" type="ORF">CCACVL1_05695</name>
</gene>
<evidence type="ECO:0000313" key="2">
    <source>
        <dbReference type="EMBL" id="OMO94920.1"/>
    </source>
</evidence>
<comment type="caution">
    <text evidence="2">The sequence shown here is derived from an EMBL/GenBank/DDBJ whole genome shotgun (WGS) entry which is preliminary data.</text>
</comment>
<sequence length="21" mass="2402">MMIKTQTINDIETETHAARTP</sequence>
<keyword evidence="3" id="KW-1185">Reference proteome</keyword>
<dbReference type="Gramene" id="OMO94920">
    <property type="protein sequence ID" value="OMO94920"/>
    <property type="gene ID" value="CCACVL1_05695"/>
</dbReference>
<accession>A0A1R3JJD9</accession>
<feature type="region of interest" description="Disordered" evidence="1">
    <location>
        <begin position="1"/>
        <end position="21"/>
    </location>
</feature>
<dbReference type="AlphaFoldDB" id="A0A1R3JJD9"/>
<dbReference type="Proteomes" id="UP000188268">
    <property type="component" value="Unassembled WGS sequence"/>
</dbReference>
<dbReference type="EMBL" id="AWWV01007761">
    <property type="protein sequence ID" value="OMO94920.1"/>
    <property type="molecule type" value="Genomic_DNA"/>
</dbReference>
<reference evidence="2 3" key="1">
    <citation type="submission" date="2013-09" db="EMBL/GenBank/DDBJ databases">
        <title>Corchorus capsularis genome sequencing.</title>
        <authorList>
            <person name="Alam M."/>
            <person name="Haque M.S."/>
            <person name="Islam M.S."/>
            <person name="Emdad E.M."/>
            <person name="Islam M.M."/>
            <person name="Ahmed B."/>
            <person name="Halim A."/>
            <person name="Hossen Q.M.M."/>
            <person name="Hossain M.Z."/>
            <person name="Ahmed R."/>
            <person name="Khan M.M."/>
            <person name="Islam R."/>
            <person name="Rashid M.M."/>
            <person name="Khan S.A."/>
            <person name="Rahman M.S."/>
            <person name="Alam M."/>
        </authorList>
    </citation>
    <scope>NUCLEOTIDE SEQUENCE [LARGE SCALE GENOMIC DNA]</scope>
    <source>
        <strain evidence="3">cv. CVL-1</strain>
        <tissue evidence="2">Whole seedling</tissue>
    </source>
</reference>
<feature type="compositionally biased region" description="Polar residues" evidence="1">
    <location>
        <begin position="1"/>
        <end position="10"/>
    </location>
</feature>
<protein>
    <submittedName>
        <fullName evidence="2">Uncharacterized protein</fullName>
    </submittedName>
</protein>
<name>A0A1R3JJD9_COCAP</name>
<proteinExistence type="predicted"/>
<organism evidence="2 3">
    <name type="scientific">Corchorus capsularis</name>
    <name type="common">Jute</name>
    <dbReference type="NCBI Taxonomy" id="210143"/>
    <lineage>
        <taxon>Eukaryota</taxon>
        <taxon>Viridiplantae</taxon>
        <taxon>Streptophyta</taxon>
        <taxon>Embryophyta</taxon>
        <taxon>Tracheophyta</taxon>
        <taxon>Spermatophyta</taxon>
        <taxon>Magnoliopsida</taxon>
        <taxon>eudicotyledons</taxon>
        <taxon>Gunneridae</taxon>
        <taxon>Pentapetalae</taxon>
        <taxon>rosids</taxon>
        <taxon>malvids</taxon>
        <taxon>Malvales</taxon>
        <taxon>Malvaceae</taxon>
        <taxon>Grewioideae</taxon>
        <taxon>Apeibeae</taxon>
        <taxon>Corchorus</taxon>
    </lineage>
</organism>